<keyword evidence="3" id="KW-0378">Hydrolase</keyword>
<reference evidence="5" key="1">
    <citation type="submission" date="2018-06" db="EMBL/GenBank/DDBJ databases">
        <authorList>
            <person name="Zhirakovskaya E."/>
        </authorList>
    </citation>
    <scope>NUCLEOTIDE SEQUENCE</scope>
</reference>
<feature type="domain" description="4-O-methyl-glucuronoyl methylesterase-like" evidence="4">
    <location>
        <begin position="232"/>
        <end position="381"/>
    </location>
</feature>
<dbReference type="SUPFAM" id="SSF53474">
    <property type="entry name" value="alpha/beta-Hydrolases"/>
    <property type="match status" value="1"/>
</dbReference>
<accession>A0A3B1DLH3</accession>
<dbReference type="Gene3D" id="3.40.50.1820">
    <property type="entry name" value="alpha/beta hydrolase"/>
    <property type="match status" value="1"/>
</dbReference>
<dbReference type="EMBL" id="UOGL01000368">
    <property type="protein sequence ID" value="VAX39771.1"/>
    <property type="molecule type" value="Genomic_DNA"/>
</dbReference>
<evidence type="ECO:0000256" key="1">
    <source>
        <dbReference type="ARBA" id="ARBA00022487"/>
    </source>
</evidence>
<keyword evidence="2" id="KW-0732">Signal</keyword>
<dbReference type="AlphaFoldDB" id="A0A3B1DLH3"/>
<protein>
    <submittedName>
        <fullName evidence="5">Glycoprotein gp2</fullName>
    </submittedName>
</protein>
<dbReference type="Pfam" id="PF22244">
    <property type="entry name" value="GCE_fung"/>
    <property type="match status" value="1"/>
</dbReference>
<sequence length="433" mass="48915">MKQGRLFTLLGAVFVAISLQQAFSLPPGSNIDEAKVPSYKLPDPLIMQDGSKVTDGEMWFQKRRPEILHLFESEVYGKSPLRSKEMTFQVTSEKQNALDGLAIRKEVTGLFTGKEKGGKMEILIYLPAEAKKPVPIFVGLNFYGNHSIHNDPEITLSKQWMHSNKAKGIVDHKATEKSRGSSSSRWRLEMILKRGYGVATIYCGDLDPDFNDGFKNGVHSLFYKQGQTKPAQDEWGSIAAWAWGLSRSMDYFETDDDIDQKHVAVLGHSRLGKTSLWAGAQDQRFAMVISNDSGCGGAAISRRKFGETVKRINNSFPYWFCGNFKKYNDKENSLPVDQHMLISLIAPRPVYVASAQEDKWADPKGEFLSLKHAEPVYQLLGTKGLGTLTMPKVNEPIQNHNGYHLRSGKHDITEYDWTQYLNFADKHFRKLKE</sequence>
<organism evidence="5">
    <name type="scientific">hydrothermal vent metagenome</name>
    <dbReference type="NCBI Taxonomy" id="652676"/>
    <lineage>
        <taxon>unclassified sequences</taxon>
        <taxon>metagenomes</taxon>
        <taxon>ecological metagenomes</taxon>
    </lineage>
</organism>
<evidence type="ECO:0000259" key="4">
    <source>
        <dbReference type="Pfam" id="PF22244"/>
    </source>
</evidence>
<dbReference type="InterPro" id="IPR054579">
    <property type="entry name" value="GCE-like_dom"/>
</dbReference>
<dbReference type="GO" id="GO:0052689">
    <property type="term" value="F:carboxylic ester hydrolase activity"/>
    <property type="evidence" value="ECO:0007669"/>
    <property type="project" value="UniProtKB-KW"/>
</dbReference>
<proteinExistence type="predicted"/>
<keyword evidence="1" id="KW-0719">Serine esterase</keyword>
<dbReference type="InterPro" id="IPR029058">
    <property type="entry name" value="AB_hydrolase_fold"/>
</dbReference>
<evidence type="ECO:0000256" key="2">
    <source>
        <dbReference type="ARBA" id="ARBA00022729"/>
    </source>
</evidence>
<name>A0A3B1DLH3_9ZZZZ</name>
<evidence type="ECO:0000313" key="5">
    <source>
        <dbReference type="EMBL" id="VAX39771.1"/>
    </source>
</evidence>
<evidence type="ECO:0000256" key="3">
    <source>
        <dbReference type="ARBA" id="ARBA00022801"/>
    </source>
</evidence>
<gene>
    <name evidence="5" type="ORF">MNBD_PLANCTO02-3159</name>
</gene>